<evidence type="ECO:0000313" key="1">
    <source>
        <dbReference type="EMBL" id="MCY9763291.1"/>
    </source>
</evidence>
<protein>
    <submittedName>
        <fullName evidence="1">Anti-sigma-F factor Fin family protein</fullName>
    </submittedName>
    <submittedName>
        <fullName evidence="2">DUF2757 family protein</fullName>
    </submittedName>
</protein>
<dbReference type="AlphaFoldDB" id="A0AAP7A010"/>
<organism evidence="2 3">
    <name type="scientific">Paenibacillus alvei</name>
    <name type="common">Bacillus alvei</name>
    <dbReference type="NCBI Taxonomy" id="44250"/>
    <lineage>
        <taxon>Bacteria</taxon>
        <taxon>Bacillati</taxon>
        <taxon>Bacillota</taxon>
        <taxon>Bacilli</taxon>
        <taxon>Bacillales</taxon>
        <taxon>Paenibacillaceae</taxon>
        <taxon>Paenibacillus</taxon>
    </lineage>
</organism>
<keyword evidence="4" id="KW-1185">Reference proteome</keyword>
<evidence type="ECO:0000313" key="3">
    <source>
        <dbReference type="Proteomes" id="UP000552038"/>
    </source>
</evidence>
<evidence type="ECO:0000313" key="4">
    <source>
        <dbReference type="Proteomes" id="UP001527181"/>
    </source>
</evidence>
<gene>
    <name evidence="2" type="ORF">HMI46_20115</name>
    <name evidence="1" type="ORF">M5X12_22410</name>
</gene>
<sequence>MSVNYVCKHCHTMIGRIDGNGIDEERLGFHLLTPDERQQYIVVHSNGDVTVRMTCEYCTEAIQMHPELSLLSSPLQ</sequence>
<dbReference type="Proteomes" id="UP000552038">
    <property type="component" value="Unassembled WGS sequence"/>
</dbReference>
<dbReference type="RefSeq" id="WP_005545535.1">
    <property type="nucleotide sequence ID" value="NZ_JABFOR010000031.1"/>
</dbReference>
<name>A0AAP7A010_PAEAL</name>
<reference evidence="1 4" key="2">
    <citation type="submission" date="2022-05" db="EMBL/GenBank/DDBJ databases">
        <title>Genome Sequencing of Bee-Associated Microbes.</title>
        <authorList>
            <person name="Dunlap C."/>
        </authorList>
    </citation>
    <scope>NUCLEOTIDE SEQUENCE [LARGE SCALE GENOMIC DNA]</scope>
    <source>
        <strain evidence="1 4">NRRL B-04010</strain>
    </source>
</reference>
<dbReference type="GeneID" id="94488871"/>
<dbReference type="InterPro" id="IPR020115">
    <property type="entry name" value="Fin"/>
</dbReference>
<dbReference type="EMBL" id="JABFOR010000031">
    <property type="protein sequence ID" value="NOJ72851.1"/>
    <property type="molecule type" value="Genomic_DNA"/>
</dbReference>
<evidence type="ECO:0000313" key="2">
    <source>
        <dbReference type="EMBL" id="NOJ72851.1"/>
    </source>
</evidence>
<dbReference type="Proteomes" id="UP001527181">
    <property type="component" value="Unassembled WGS sequence"/>
</dbReference>
<dbReference type="Pfam" id="PF10955">
    <property type="entry name" value="Fin"/>
    <property type="match status" value="1"/>
</dbReference>
<dbReference type="GO" id="GO:0010468">
    <property type="term" value="P:regulation of gene expression"/>
    <property type="evidence" value="ECO:0007669"/>
    <property type="project" value="InterPro"/>
</dbReference>
<comment type="caution">
    <text evidence="2">The sequence shown here is derived from an EMBL/GenBank/DDBJ whole genome shotgun (WGS) entry which is preliminary data.</text>
</comment>
<proteinExistence type="predicted"/>
<reference evidence="2 3" key="1">
    <citation type="submission" date="2020-05" db="EMBL/GenBank/DDBJ databases">
        <title>Whole genome sequencing and identification of novel metabolites from Paenibacillus alvei strain JR949.</title>
        <authorList>
            <person name="Rajendhran J."/>
            <person name="Sree Pranav P."/>
            <person name="Mahalakshmi B."/>
            <person name="Karthikeyan R."/>
        </authorList>
    </citation>
    <scope>NUCLEOTIDE SEQUENCE [LARGE SCALE GENOMIC DNA]</scope>
    <source>
        <strain evidence="2 3">JR949</strain>
    </source>
</reference>
<accession>A0AAP7A010</accession>
<dbReference type="EMBL" id="JAMDNP010000051">
    <property type="protein sequence ID" value="MCY9763291.1"/>
    <property type="molecule type" value="Genomic_DNA"/>
</dbReference>